<sequence length="101" mass="11840">MSLRDFENTIARYARIVSVEECEYEFDLVTVDTKNGHRMTLYVDETLDAIEHVKALAEHGIYAPNFIQNEDGDFIEQLTDEDIEERLIIRAEKRGDKLWSM</sequence>
<protein>
    <submittedName>
        <fullName evidence="1">Uncharacterized protein</fullName>
    </submittedName>
</protein>
<comment type="caution">
    <text evidence="1">The sequence shown here is derived from an EMBL/GenBank/DDBJ whole genome shotgun (WGS) entry which is preliminary data.</text>
</comment>
<dbReference type="AlphaFoldDB" id="A0A6L3YS41"/>
<organism evidence="1 2">
    <name type="scientific">Brucella tritici</name>
    <dbReference type="NCBI Taxonomy" id="94626"/>
    <lineage>
        <taxon>Bacteria</taxon>
        <taxon>Pseudomonadati</taxon>
        <taxon>Pseudomonadota</taxon>
        <taxon>Alphaproteobacteria</taxon>
        <taxon>Hyphomicrobiales</taxon>
        <taxon>Brucellaceae</taxon>
        <taxon>Brucella/Ochrobactrum group</taxon>
        <taxon>Brucella</taxon>
    </lineage>
</organism>
<dbReference type="EMBL" id="WBVX01000010">
    <property type="protein sequence ID" value="KAB2686058.1"/>
    <property type="molecule type" value="Genomic_DNA"/>
</dbReference>
<dbReference type="Proteomes" id="UP000481643">
    <property type="component" value="Unassembled WGS sequence"/>
</dbReference>
<evidence type="ECO:0000313" key="2">
    <source>
        <dbReference type="Proteomes" id="UP000481643"/>
    </source>
</evidence>
<dbReference type="RefSeq" id="WP_151651853.1">
    <property type="nucleotide sequence ID" value="NZ_WBVX01000010.1"/>
</dbReference>
<gene>
    <name evidence="1" type="ORF">F9L08_12065</name>
</gene>
<name>A0A6L3YS41_9HYPH</name>
<accession>A0A6L3YS41</accession>
<evidence type="ECO:0000313" key="1">
    <source>
        <dbReference type="EMBL" id="KAB2686058.1"/>
    </source>
</evidence>
<proteinExistence type="predicted"/>
<reference evidence="1 2" key="1">
    <citation type="submission" date="2019-09" db="EMBL/GenBank/DDBJ databases">
        <title>Taxonomic organization of the family Brucellaceae based on a phylogenomic approach.</title>
        <authorList>
            <person name="Leclercq S."/>
            <person name="Cloeckaert A."/>
            <person name="Zygmunt M.S."/>
        </authorList>
    </citation>
    <scope>NUCLEOTIDE SEQUENCE [LARGE SCALE GENOMIC DNA]</scope>
    <source>
        <strain evidence="1 2">WS1830</strain>
    </source>
</reference>